<dbReference type="EMBL" id="JBBPBN010000023">
    <property type="protein sequence ID" value="KAK9011378.1"/>
    <property type="molecule type" value="Genomic_DNA"/>
</dbReference>
<reference evidence="1 2" key="1">
    <citation type="journal article" date="2024" name="G3 (Bethesda)">
        <title>Genome assembly of Hibiscus sabdariffa L. provides insights into metabolisms of medicinal natural products.</title>
        <authorList>
            <person name="Kim T."/>
        </authorList>
    </citation>
    <scope>NUCLEOTIDE SEQUENCE [LARGE SCALE GENOMIC DNA]</scope>
    <source>
        <strain evidence="1">TK-2024</strain>
        <tissue evidence="1">Old leaves</tissue>
    </source>
</reference>
<dbReference type="Proteomes" id="UP001396334">
    <property type="component" value="Unassembled WGS sequence"/>
</dbReference>
<organism evidence="1 2">
    <name type="scientific">Hibiscus sabdariffa</name>
    <name type="common">roselle</name>
    <dbReference type="NCBI Taxonomy" id="183260"/>
    <lineage>
        <taxon>Eukaryota</taxon>
        <taxon>Viridiplantae</taxon>
        <taxon>Streptophyta</taxon>
        <taxon>Embryophyta</taxon>
        <taxon>Tracheophyta</taxon>
        <taxon>Spermatophyta</taxon>
        <taxon>Magnoliopsida</taxon>
        <taxon>eudicotyledons</taxon>
        <taxon>Gunneridae</taxon>
        <taxon>Pentapetalae</taxon>
        <taxon>rosids</taxon>
        <taxon>malvids</taxon>
        <taxon>Malvales</taxon>
        <taxon>Malvaceae</taxon>
        <taxon>Malvoideae</taxon>
        <taxon>Hibiscus</taxon>
    </lineage>
</organism>
<comment type="caution">
    <text evidence="1">The sequence shown here is derived from an EMBL/GenBank/DDBJ whole genome shotgun (WGS) entry which is preliminary data.</text>
</comment>
<proteinExistence type="predicted"/>
<keyword evidence="2" id="KW-1185">Reference proteome</keyword>
<name>A0ABR2REY6_9ROSI</name>
<protein>
    <submittedName>
        <fullName evidence="1">Uncharacterized protein</fullName>
    </submittedName>
</protein>
<evidence type="ECO:0000313" key="1">
    <source>
        <dbReference type="EMBL" id="KAK9011378.1"/>
    </source>
</evidence>
<gene>
    <name evidence="1" type="ORF">V6N11_044230</name>
</gene>
<sequence length="161" mass="18271">MFMVSCTCKVSACLQLSVFWSVSIRQCLHVGHEECEQSRVSIQCIWNPWLHLGKIRRHSPAANSNKQITQAVSRPGSFNSVAYFTTGKAFKALCSTPKLANLGEGEIEPLIAHLTIQNKPHEEMMVQMRTKITMGAFVWRRWEIPGVSIGARRRNFLGWKL</sequence>
<accession>A0ABR2REY6</accession>
<evidence type="ECO:0000313" key="2">
    <source>
        <dbReference type="Proteomes" id="UP001396334"/>
    </source>
</evidence>